<dbReference type="InterPro" id="IPR002745">
    <property type="entry name" value="Ptrans_KptA/Tpt1"/>
</dbReference>
<comment type="catalytic activity">
    <reaction evidence="6">
        <text>2'-phospho-[ligated tRNA] + NAD(+) = mature tRNA + ADP-alpha-D-ribose 1'',2''-cyclic phosphate + nicotinamide</text>
        <dbReference type="Rhea" id="RHEA:23324"/>
        <dbReference type="Rhea" id="RHEA-COMP:11106"/>
        <dbReference type="Rhea" id="RHEA-COMP:11107"/>
        <dbReference type="ChEBI" id="CHEBI:17154"/>
        <dbReference type="ChEBI" id="CHEBI:57540"/>
        <dbReference type="ChEBI" id="CHEBI:76596"/>
        <dbReference type="ChEBI" id="CHEBI:82883"/>
        <dbReference type="ChEBI" id="CHEBI:85027"/>
        <dbReference type="EC" id="2.7.1.160"/>
    </reaction>
</comment>
<name>A0A0K2UTE9_LEPSM</name>
<dbReference type="GO" id="GO:0000215">
    <property type="term" value="F:tRNA 2'-phosphotransferase activity"/>
    <property type="evidence" value="ECO:0007669"/>
    <property type="project" value="UniProtKB-EC"/>
</dbReference>
<evidence type="ECO:0000313" key="7">
    <source>
        <dbReference type="EMBL" id="CDW41172.1"/>
    </source>
</evidence>
<dbReference type="Pfam" id="PF01885">
    <property type="entry name" value="PTS_2-RNA"/>
    <property type="match status" value="1"/>
</dbReference>
<dbReference type="PANTHER" id="PTHR12684">
    <property type="entry name" value="PUTATIVE PHOSPHOTRANSFERASE"/>
    <property type="match status" value="1"/>
</dbReference>
<dbReference type="EC" id="2.7.1.160" evidence="3"/>
<dbReference type="SUPFAM" id="SSF56399">
    <property type="entry name" value="ADP-ribosylation"/>
    <property type="match status" value="1"/>
</dbReference>
<evidence type="ECO:0000256" key="1">
    <source>
        <dbReference type="ARBA" id="ARBA00003343"/>
    </source>
</evidence>
<sequence>NLYNDVAIRITSKILIVYTYISYLMESKRNKTKISKTLTWLLRHHAQDEGLFMDGKGNVRVSDILQNSKFKEVSVKEIEEIVNTDVKQRYSLTEKDNVLWIRANQGHSIQLSSPDLELIQDPHKYPIVVHGTFSSKLPKILESGGLSRMNRTHIHFAPTDDSSIVISGMRRKCNVIIYVDIMEAMKADLSGNYGFDVAAEGLVPIEDVLICYGVPVLVDSGFECLSVFMTDTAGLLLDMHPKCEVEGLVSGLRVAKSVKKEFKRLIQKSVGK</sequence>
<reference evidence="7" key="1">
    <citation type="submission" date="2014-05" db="EMBL/GenBank/DDBJ databases">
        <authorList>
            <person name="Chronopoulou M."/>
        </authorList>
    </citation>
    <scope>NUCLEOTIDE SEQUENCE</scope>
    <source>
        <tissue evidence="7">Whole organism</tissue>
    </source>
</reference>
<dbReference type="InterPro" id="IPR042080">
    <property type="entry name" value="RNA_2'-PTrans_N"/>
</dbReference>
<dbReference type="InterPro" id="IPR042081">
    <property type="entry name" value="RNA_2'-PTrans_C"/>
</dbReference>
<comment type="function">
    <text evidence="1">Catalyzes the last step of tRNA splicing, the transfer of the splice junction 2'-phosphate from ligated tRNA to NAD to produce ADP-ribose 1''-2'' cyclic phosphate.</text>
</comment>
<dbReference type="PANTHER" id="PTHR12684:SF2">
    <property type="entry name" value="TRNA 2'-PHOSPHOTRANSFERASE 1"/>
    <property type="match status" value="1"/>
</dbReference>
<protein>
    <recommendedName>
        <fullName evidence="3">2'-phosphotransferase</fullName>
        <ecNumber evidence="3">2.7.1.160</ecNumber>
    </recommendedName>
</protein>
<dbReference type="AlphaFoldDB" id="A0A0K2UTE9"/>
<evidence type="ECO:0000256" key="2">
    <source>
        <dbReference type="ARBA" id="ARBA00009836"/>
    </source>
</evidence>
<dbReference type="Gene3D" id="1.10.10.970">
    <property type="entry name" value="RNA 2'-phosphotransferase, Tpt1/KptA family, N-terminal domain"/>
    <property type="match status" value="1"/>
</dbReference>
<proteinExistence type="inferred from homology"/>
<evidence type="ECO:0000256" key="5">
    <source>
        <dbReference type="ARBA" id="ARBA00023027"/>
    </source>
</evidence>
<evidence type="ECO:0000256" key="3">
    <source>
        <dbReference type="ARBA" id="ARBA00012007"/>
    </source>
</evidence>
<feature type="non-terminal residue" evidence="7">
    <location>
        <position position="1"/>
    </location>
</feature>
<evidence type="ECO:0000256" key="6">
    <source>
        <dbReference type="ARBA" id="ARBA00047949"/>
    </source>
</evidence>
<organism evidence="7">
    <name type="scientific">Lepeophtheirus salmonis</name>
    <name type="common">Salmon louse</name>
    <name type="synonym">Caligus salmonis</name>
    <dbReference type="NCBI Taxonomy" id="72036"/>
    <lineage>
        <taxon>Eukaryota</taxon>
        <taxon>Metazoa</taxon>
        <taxon>Ecdysozoa</taxon>
        <taxon>Arthropoda</taxon>
        <taxon>Crustacea</taxon>
        <taxon>Multicrustacea</taxon>
        <taxon>Hexanauplia</taxon>
        <taxon>Copepoda</taxon>
        <taxon>Siphonostomatoida</taxon>
        <taxon>Caligidae</taxon>
        <taxon>Lepeophtheirus</taxon>
    </lineage>
</organism>
<keyword evidence="4" id="KW-0808">Transferase</keyword>
<dbReference type="GO" id="GO:0006388">
    <property type="term" value="P:tRNA splicing, via endonucleolytic cleavage and ligation"/>
    <property type="evidence" value="ECO:0007669"/>
    <property type="project" value="TreeGrafter"/>
</dbReference>
<dbReference type="OrthoDB" id="419694at2759"/>
<accession>A0A0K2UTE9</accession>
<evidence type="ECO:0000256" key="4">
    <source>
        <dbReference type="ARBA" id="ARBA00022679"/>
    </source>
</evidence>
<dbReference type="EMBL" id="HACA01023811">
    <property type="protein sequence ID" value="CDW41172.1"/>
    <property type="molecule type" value="Transcribed_RNA"/>
</dbReference>
<dbReference type="Gene3D" id="3.20.170.30">
    <property type="match status" value="1"/>
</dbReference>
<comment type="similarity">
    <text evidence="2">Belongs to the KptA/TPT1 family.</text>
</comment>
<keyword evidence="5" id="KW-0520">NAD</keyword>